<dbReference type="STRING" id="167879.CPS_2371"/>
<evidence type="ECO:0000259" key="4">
    <source>
        <dbReference type="PROSITE" id="PS50932"/>
    </source>
</evidence>
<dbReference type="PANTHER" id="PTHR30146">
    <property type="entry name" value="LACI-RELATED TRANSCRIPTIONAL REPRESSOR"/>
    <property type="match status" value="1"/>
</dbReference>
<dbReference type="InterPro" id="IPR046335">
    <property type="entry name" value="LacI/GalR-like_sensor"/>
</dbReference>
<dbReference type="EMBL" id="CP000083">
    <property type="protein sequence ID" value="AAZ26954.1"/>
    <property type="molecule type" value="Genomic_DNA"/>
</dbReference>
<dbReference type="InterPro" id="IPR010982">
    <property type="entry name" value="Lambda_DNA-bd_dom_sf"/>
</dbReference>
<evidence type="ECO:0000256" key="2">
    <source>
        <dbReference type="ARBA" id="ARBA00023125"/>
    </source>
</evidence>
<name>Q482C9_COLP3</name>
<sequence length="337" mass="37766">MAKATIKDVALVAEVSVKTVSRVLNDEPNVRPVLQEKVHAAVKALDFKRNPLARGLRGQQSFIITLLYSNPNPGYILELQNGALSQCIEQGYNLQIHPCDHNSPDLIKSVESITQYSTQDGFILTHPLCDNKELIALLDEKNIPFARISPFVREHDSPYVMSNDEEASFEMTKYLISLGHTKIGFIKGHPDFGATHKRYKGYQRALENMGLTLDEDYVKQGMFTFETGESCARQLLNQESRPTAIFASNDYMAAAILKVAAQMKINIPADLSVVGYDDAPVSQQIWPSITTVKQPINQMANTVVKKLIKRIKKQPFEEFDTVFDCELIIRNSTSPCS</sequence>
<dbReference type="Pfam" id="PF00356">
    <property type="entry name" value="LacI"/>
    <property type="match status" value="1"/>
</dbReference>
<dbReference type="SUPFAM" id="SSF47413">
    <property type="entry name" value="lambda repressor-like DNA-binding domains"/>
    <property type="match status" value="1"/>
</dbReference>
<dbReference type="RefSeq" id="WP_011043183.1">
    <property type="nucleotide sequence ID" value="NC_003910.7"/>
</dbReference>
<keyword evidence="1" id="KW-0805">Transcription regulation</keyword>
<reference evidence="5" key="1">
    <citation type="journal article" date="2005" name="Proc. Natl. Acad. Sci. U.S.A.">
        <title>The psychrophilic lifestyle as revealed by the genome sequence of Colwellia psychrerythraea 34H through genomic and proteomic analyses.</title>
        <authorList>
            <person name="Methe B.A."/>
            <person name="Nelson K.E."/>
            <person name="Deming J.W."/>
            <person name="Momen B."/>
            <person name="Melamud E."/>
            <person name="Zhang X."/>
            <person name="Moult J."/>
            <person name="Madupu R."/>
            <person name="Nelson W.C."/>
            <person name="Dodson R.J."/>
            <person name="Brinkac L.M."/>
            <person name="Daugherty S.C."/>
            <person name="Durkin A.S."/>
            <person name="DeBoy R.T."/>
            <person name="Kolonay J.F."/>
            <person name="Sullivan S.A."/>
            <person name="Zhou L."/>
            <person name="Davidsen T.M."/>
            <person name="Wu M."/>
            <person name="Huston A.L."/>
            <person name="Lewis M."/>
            <person name="Weaver B."/>
            <person name="Weidman J.F."/>
            <person name="Khouri H."/>
            <person name="Utterback T.R."/>
            <person name="Feldblyum T.V."/>
            <person name="Fraser C.M."/>
        </authorList>
    </citation>
    <scope>NUCLEOTIDE SEQUENCE [LARGE SCALE GENOMIC DNA]</scope>
    <source>
        <strain evidence="5">34H</strain>
    </source>
</reference>
<gene>
    <name evidence="5" type="ordered locus">CPS_2371</name>
</gene>
<dbReference type="CDD" id="cd01545">
    <property type="entry name" value="PBP1_SalR"/>
    <property type="match status" value="1"/>
</dbReference>
<dbReference type="PANTHER" id="PTHR30146:SF153">
    <property type="entry name" value="LACTOSE OPERON REPRESSOR"/>
    <property type="match status" value="1"/>
</dbReference>
<dbReference type="AlphaFoldDB" id="Q482C9"/>
<accession>Q482C9</accession>
<keyword evidence="2" id="KW-0238">DNA-binding</keyword>
<evidence type="ECO:0000313" key="6">
    <source>
        <dbReference type="Proteomes" id="UP000000547"/>
    </source>
</evidence>
<evidence type="ECO:0000313" key="5">
    <source>
        <dbReference type="EMBL" id="AAZ26954.1"/>
    </source>
</evidence>
<dbReference type="Gene3D" id="1.10.260.40">
    <property type="entry name" value="lambda repressor-like DNA-binding domains"/>
    <property type="match status" value="1"/>
</dbReference>
<dbReference type="Gene3D" id="3.40.50.2300">
    <property type="match status" value="2"/>
</dbReference>
<dbReference type="Pfam" id="PF13377">
    <property type="entry name" value="Peripla_BP_3"/>
    <property type="match status" value="1"/>
</dbReference>
<dbReference type="Proteomes" id="UP000000547">
    <property type="component" value="Chromosome"/>
</dbReference>
<dbReference type="CDD" id="cd01392">
    <property type="entry name" value="HTH_LacI"/>
    <property type="match status" value="1"/>
</dbReference>
<dbReference type="InterPro" id="IPR000843">
    <property type="entry name" value="HTH_LacI"/>
</dbReference>
<dbReference type="KEGG" id="cps:CPS_2371"/>
<proteinExistence type="predicted"/>
<dbReference type="SMART" id="SM00354">
    <property type="entry name" value="HTH_LACI"/>
    <property type="match status" value="1"/>
</dbReference>
<dbReference type="HOGENOM" id="CLU_037628_6_4_6"/>
<dbReference type="SUPFAM" id="SSF53822">
    <property type="entry name" value="Periplasmic binding protein-like I"/>
    <property type="match status" value="1"/>
</dbReference>
<keyword evidence="3" id="KW-0804">Transcription</keyword>
<protein>
    <submittedName>
        <fullName evidence="5">Transcription regulator, LacI family</fullName>
    </submittedName>
</protein>
<feature type="domain" description="HTH lacI-type" evidence="4">
    <location>
        <begin position="4"/>
        <end position="58"/>
    </location>
</feature>
<evidence type="ECO:0000256" key="3">
    <source>
        <dbReference type="ARBA" id="ARBA00023163"/>
    </source>
</evidence>
<dbReference type="GO" id="GO:0003700">
    <property type="term" value="F:DNA-binding transcription factor activity"/>
    <property type="evidence" value="ECO:0007669"/>
    <property type="project" value="TreeGrafter"/>
</dbReference>
<dbReference type="InterPro" id="IPR028082">
    <property type="entry name" value="Peripla_BP_I"/>
</dbReference>
<dbReference type="GO" id="GO:0000976">
    <property type="term" value="F:transcription cis-regulatory region binding"/>
    <property type="evidence" value="ECO:0007669"/>
    <property type="project" value="TreeGrafter"/>
</dbReference>
<dbReference type="PROSITE" id="PS50932">
    <property type="entry name" value="HTH_LACI_2"/>
    <property type="match status" value="1"/>
</dbReference>
<organism evidence="5 6">
    <name type="scientific">Colwellia psychrerythraea (strain 34H / ATCC BAA-681)</name>
    <name type="common">Vibrio psychroerythus</name>
    <dbReference type="NCBI Taxonomy" id="167879"/>
    <lineage>
        <taxon>Bacteria</taxon>
        <taxon>Pseudomonadati</taxon>
        <taxon>Pseudomonadota</taxon>
        <taxon>Gammaproteobacteria</taxon>
        <taxon>Alteromonadales</taxon>
        <taxon>Colwelliaceae</taxon>
        <taxon>Colwellia</taxon>
    </lineage>
</organism>
<evidence type="ECO:0000256" key="1">
    <source>
        <dbReference type="ARBA" id="ARBA00023015"/>
    </source>
</evidence>
<dbReference type="PROSITE" id="PS00356">
    <property type="entry name" value="HTH_LACI_1"/>
    <property type="match status" value="1"/>
</dbReference>